<protein>
    <recommendedName>
        <fullName evidence="3">Prophage protein</fullName>
    </recommendedName>
</protein>
<organism evidence="1 2">
    <name type="scientific">Lactiplantibacillus plantarum</name>
    <name type="common">Lactobacillus plantarum</name>
    <dbReference type="NCBI Taxonomy" id="1590"/>
    <lineage>
        <taxon>Bacteria</taxon>
        <taxon>Bacillati</taxon>
        <taxon>Bacillota</taxon>
        <taxon>Bacilli</taxon>
        <taxon>Lactobacillales</taxon>
        <taxon>Lactobacillaceae</taxon>
        <taxon>Lactiplantibacillus</taxon>
    </lineage>
</organism>
<dbReference type="Proteomes" id="UP000094892">
    <property type="component" value="Unassembled WGS sequence"/>
</dbReference>
<dbReference type="RefSeq" id="WP_069302392.1">
    <property type="nucleotide sequence ID" value="NZ_CP071449.1"/>
</dbReference>
<proteinExistence type="predicted"/>
<accession>A0A1E3KP45</accession>
<reference evidence="1 2" key="1">
    <citation type="submission" date="2016-08" db="EMBL/GenBank/DDBJ databases">
        <title>Genome sequencing of Lactobacillus plantarum JSA22, isolated from fermented soybean paste.</title>
        <authorList>
            <person name="Choi H.S."/>
        </authorList>
    </citation>
    <scope>NUCLEOTIDE SEQUENCE [LARGE SCALE GENOMIC DNA]</scope>
    <source>
        <strain evidence="1 2">JSA22</strain>
    </source>
</reference>
<evidence type="ECO:0000313" key="2">
    <source>
        <dbReference type="Proteomes" id="UP000094892"/>
    </source>
</evidence>
<evidence type="ECO:0000313" key="1">
    <source>
        <dbReference type="EMBL" id="ODO60633.1"/>
    </source>
</evidence>
<dbReference type="PATRIC" id="fig|1590.306.peg.579"/>
<gene>
    <name evidence="1" type="ORF">LPJSA22_00577</name>
</gene>
<dbReference type="EMBL" id="MCOL01000001">
    <property type="protein sequence ID" value="ODO60633.1"/>
    <property type="molecule type" value="Genomic_DNA"/>
</dbReference>
<sequence length="104" mass="11680">MSTPLKMELLIDGKKQTFTESFIPAGRILDALDLIETDNSDRKLRDVFEERVAFLAKVFTNPLATTEAIWNGFNAIDFDDRTFAIICKVAGVNPKKLQMATTPE</sequence>
<evidence type="ECO:0008006" key="3">
    <source>
        <dbReference type="Google" id="ProtNLM"/>
    </source>
</evidence>
<dbReference type="AlphaFoldDB" id="A0A1E3KP45"/>
<dbReference type="NCBIfam" id="NF047360">
    <property type="entry name" value="tail_chap_PVL"/>
    <property type="match status" value="1"/>
</dbReference>
<comment type="caution">
    <text evidence="1">The sequence shown here is derived from an EMBL/GenBank/DDBJ whole genome shotgun (WGS) entry which is preliminary data.</text>
</comment>
<dbReference type="InterPro" id="IPR057006">
    <property type="entry name" value="Phage_TAC_19"/>
</dbReference>
<dbReference type="Pfam" id="PF23857">
    <property type="entry name" value="Phage_TAC_19"/>
    <property type="match status" value="1"/>
</dbReference>
<name>A0A1E3KP45_LACPN</name>